<evidence type="ECO:0000256" key="1">
    <source>
        <dbReference type="SAM" id="MobiDB-lite"/>
    </source>
</evidence>
<feature type="domain" description="Carrier" evidence="2">
    <location>
        <begin position="126"/>
        <end position="203"/>
    </location>
</feature>
<name>A0A538SBN0_UNCEI</name>
<dbReference type="Proteomes" id="UP000317716">
    <property type="component" value="Unassembled WGS sequence"/>
</dbReference>
<sequence>MDGDDHGARMSPREGDAHLSVRIRQAPGAASGHHRGVLSHPGVREAIRRPLPQASGARRRSPAREEGAGKVDRRRGLPSGLDSEGAGPVRGQRARRRSRRHDASFPAHGRGGIFGHHPDLAVRRILRGEAMRGEILETVRGVFYASGKTVSEQSVIEDLASDSIDLVELMAVLTNRYRVRIEPDELLRIRTVGDIVDFVLERHGRDPSVRSF</sequence>
<proteinExistence type="predicted"/>
<comment type="caution">
    <text evidence="3">The sequence shown here is derived from an EMBL/GenBank/DDBJ whole genome shotgun (WGS) entry which is preliminary data.</text>
</comment>
<organism evidence="3 4">
    <name type="scientific">Eiseniibacteriota bacterium</name>
    <dbReference type="NCBI Taxonomy" id="2212470"/>
    <lineage>
        <taxon>Bacteria</taxon>
        <taxon>Candidatus Eiseniibacteriota</taxon>
    </lineage>
</organism>
<dbReference type="SUPFAM" id="SSF47336">
    <property type="entry name" value="ACP-like"/>
    <property type="match status" value="1"/>
</dbReference>
<dbReference type="InterPro" id="IPR009081">
    <property type="entry name" value="PP-bd_ACP"/>
</dbReference>
<accession>A0A538SBN0</accession>
<reference evidence="3 4" key="1">
    <citation type="journal article" date="2019" name="Nat. Microbiol.">
        <title>Mediterranean grassland soil C-N compound turnover is dependent on rainfall and depth, and is mediated by genomically divergent microorganisms.</title>
        <authorList>
            <person name="Diamond S."/>
            <person name="Andeer P.F."/>
            <person name="Li Z."/>
            <person name="Crits-Christoph A."/>
            <person name="Burstein D."/>
            <person name="Anantharaman K."/>
            <person name="Lane K.R."/>
            <person name="Thomas B.C."/>
            <person name="Pan C."/>
            <person name="Northen T.R."/>
            <person name="Banfield J.F."/>
        </authorList>
    </citation>
    <scope>NUCLEOTIDE SEQUENCE [LARGE SCALE GENOMIC DNA]</scope>
    <source>
        <strain evidence="3">WS_2</strain>
    </source>
</reference>
<dbReference type="AlphaFoldDB" id="A0A538SBN0"/>
<gene>
    <name evidence="3" type="ORF">E6K72_12765</name>
</gene>
<dbReference type="Gene3D" id="1.10.1200.10">
    <property type="entry name" value="ACP-like"/>
    <property type="match status" value="1"/>
</dbReference>
<evidence type="ECO:0000313" key="3">
    <source>
        <dbReference type="EMBL" id="TMQ48774.1"/>
    </source>
</evidence>
<feature type="compositionally biased region" description="Basic and acidic residues" evidence="1">
    <location>
        <begin position="62"/>
        <end position="75"/>
    </location>
</feature>
<dbReference type="Pfam" id="PF00550">
    <property type="entry name" value="PP-binding"/>
    <property type="match status" value="1"/>
</dbReference>
<dbReference type="PROSITE" id="PS50075">
    <property type="entry name" value="CARRIER"/>
    <property type="match status" value="1"/>
</dbReference>
<feature type="region of interest" description="Disordered" evidence="1">
    <location>
        <begin position="1"/>
        <end position="111"/>
    </location>
</feature>
<evidence type="ECO:0000313" key="4">
    <source>
        <dbReference type="Proteomes" id="UP000317716"/>
    </source>
</evidence>
<dbReference type="InterPro" id="IPR036736">
    <property type="entry name" value="ACP-like_sf"/>
</dbReference>
<feature type="compositionally biased region" description="Basic and acidic residues" evidence="1">
    <location>
        <begin position="1"/>
        <end position="19"/>
    </location>
</feature>
<evidence type="ECO:0000259" key="2">
    <source>
        <dbReference type="PROSITE" id="PS50075"/>
    </source>
</evidence>
<protein>
    <submittedName>
        <fullName evidence="3">Acyl carrier protein</fullName>
    </submittedName>
</protein>
<dbReference type="EMBL" id="VBOS01000469">
    <property type="protein sequence ID" value="TMQ48774.1"/>
    <property type="molecule type" value="Genomic_DNA"/>
</dbReference>